<evidence type="ECO:0000313" key="4">
    <source>
        <dbReference type="Proteomes" id="UP001630127"/>
    </source>
</evidence>
<reference evidence="3 4" key="1">
    <citation type="submission" date="2024-11" db="EMBL/GenBank/DDBJ databases">
        <title>A near-complete genome assembly of Cinchona calisaya.</title>
        <authorList>
            <person name="Lian D.C."/>
            <person name="Zhao X.W."/>
            <person name="Wei L."/>
        </authorList>
    </citation>
    <scope>NUCLEOTIDE SEQUENCE [LARGE SCALE GENOMIC DNA]</scope>
    <source>
        <tissue evidence="3">Nenye</tissue>
    </source>
</reference>
<sequence>MRQFLWKARLQWIGSSILRMKQHCQQIQIVVRRIEALRTFTTSDGYWKHSASKSLQEQIVDSLRSGERSKASSLLSLLGNTAEAAVLNANDFLFILQHCARLPDPLFALETWKLMEDKEIYIGGKCYFYTIRALCKGGYLREAFNLMSLLQENPAIYPLLPVYNNFLGACVQTHTTNYANDCLDLMEHQKVGKNEITYSQLIKLAVLQQNLPAVHEIWKECVKYYSINIISLRKFIWSFARLRDLDSAYVTLQYMVHMAFQGNFVITRSAEGKLSDSRLDIPIPSNGNLSVKSCGKDNGIAPSLSEYLDKMYINTNNGKRDFKFDMETHGVSMVNRSMPVKHVLLPVMKLLRWSFNDVIHACANMQNCTLAEQLMSQMQILGLEPSCSTYDGFLRAVVAGRGFYDGMQVLEVMQQKNMKPYDSTLAAMSVSCSKGSQLDLAEKFVDKISKCPSPYPYNAFFEACDTLDRPERAIRMLAKMKRLNIQPDIRTYELLFSLFGNVNEPYEEGNMLSQVDVARRVNAIEINMMKSGIQHSHASMKNLLKALGMEGMVKELIQYLRDAEKPFSSVYNLLGTPIYNVVLHSFVQAKETRMAVETFKTMKSCGVPSDAATYTIMIDCCSIMKCYRSAYALVSLMIRDGFTLQTVTYTSLIKTLLGLEDFDEALKLLNQGKLDNIQPDLLLYNTVLQVACDKGKIDVIELIVEQMHREKIQPDPSTCHYVFSAYVDQGFYSTAMEALLVMSMRMLSEEDDILDEKRAEFENLIVAEGTESEAQIIELFKKSMDHLPFALLHLRWCAIVGHMVSWLPNESQWAKRLSDNFASASVPRF</sequence>
<accession>A0ABD2YDI5</accession>
<dbReference type="AlphaFoldDB" id="A0ABD2YDI5"/>
<feature type="repeat" description="PPR" evidence="2">
    <location>
        <begin position="645"/>
        <end position="679"/>
    </location>
</feature>
<dbReference type="Gene3D" id="1.25.40.10">
    <property type="entry name" value="Tetratricopeptide repeat domain"/>
    <property type="match status" value="4"/>
</dbReference>
<keyword evidence="4" id="KW-1185">Reference proteome</keyword>
<dbReference type="NCBIfam" id="TIGR00756">
    <property type="entry name" value="PPR"/>
    <property type="match status" value="3"/>
</dbReference>
<evidence type="ECO:0000256" key="1">
    <source>
        <dbReference type="ARBA" id="ARBA00022737"/>
    </source>
</evidence>
<name>A0ABD2YDI5_9GENT</name>
<evidence type="ECO:0000256" key="2">
    <source>
        <dbReference type="PROSITE-ProRule" id="PRU00708"/>
    </source>
</evidence>
<feature type="repeat" description="PPR" evidence="2">
    <location>
        <begin position="575"/>
        <end position="609"/>
    </location>
</feature>
<dbReference type="InterPro" id="IPR002885">
    <property type="entry name" value="PPR_rpt"/>
</dbReference>
<feature type="repeat" description="PPR" evidence="2">
    <location>
        <begin position="453"/>
        <end position="487"/>
    </location>
</feature>
<dbReference type="Pfam" id="PF13812">
    <property type="entry name" value="PPR_3"/>
    <property type="match status" value="2"/>
</dbReference>
<dbReference type="Pfam" id="PF01535">
    <property type="entry name" value="PPR"/>
    <property type="match status" value="1"/>
</dbReference>
<evidence type="ECO:0000313" key="3">
    <source>
        <dbReference type="EMBL" id="KAL3505482.1"/>
    </source>
</evidence>
<organism evidence="3 4">
    <name type="scientific">Cinchona calisaya</name>
    <dbReference type="NCBI Taxonomy" id="153742"/>
    <lineage>
        <taxon>Eukaryota</taxon>
        <taxon>Viridiplantae</taxon>
        <taxon>Streptophyta</taxon>
        <taxon>Embryophyta</taxon>
        <taxon>Tracheophyta</taxon>
        <taxon>Spermatophyta</taxon>
        <taxon>Magnoliopsida</taxon>
        <taxon>eudicotyledons</taxon>
        <taxon>Gunneridae</taxon>
        <taxon>Pentapetalae</taxon>
        <taxon>asterids</taxon>
        <taxon>lamiids</taxon>
        <taxon>Gentianales</taxon>
        <taxon>Rubiaceae</taxon>
        <taxon>Cinchonoideae</taxon>
        <taxon>Cinchoneae</taxon>
        <taxon>Cinchona</taxon>
    </lineage>
</organism>
<dbReference type="Proteomes" id="UP001630127">
    <property type="component" value="Unassembled WGS sequence"/>
</dbReference>
<dbReference type="PROSITE" id="PS51375">
    <property type="entry name" value="PPR"/>
    <property type="match status" value="5"/>
</dbReference>
<dbReference type="InterPro" id="IPR011990">
    <property type="entry name" value="TPR-like_helical_dom_sf"/>
</dbReference>
<comment type="caution">
    <text evidence="3">The sequence shown here is derived from an EMBL/GenBank/DDBJ whole genome shotgun (WGS) entry which is preliminary data.</text>
</comment>
<dbReference type="Pfam" id="PF13041">
    <property type="entry name" value="PPR_2"/>
    <property type="match status" value="1"/>
</dbReference>
<gene>
    <name evidence="3" type="ORF">ACH5RR_035323</name>
</gene>
<dbReference type="PANTHER" id="PTHR47859:SF1">
    <property type="entry name" value="PENTATRICOPEPTIDE REPEAT-CONTAINING PROTEIN"/>
    <property type="match status" value="1"/>
</dbReference>
<keyword evidence="1" id="KW-0677">Repeat</keyword>
<protein>
    <recommendedName>
        <fullName evidence="5">Pentatricopeptide repeat-containing protein</fullName>
    </recommendedName>
</protein>
<dbReference type="EMBL" id="JBJUIK010000014">
    <property type="protein sequence ID" value="KAL3505482.1"/>
    <property type="molecule type" value="Genomic_DNA"/>
</dbReference>
<feature type="repeat" description="PPR" evidence="2">
    <location>
        <begin position="610"/>
        <end position="644"/>
    </location>
</feature>
<proteinExistence type="predicted"/>
<feature type="repeat" description="PPR" evidence="2">
    <location>
        <begin position="680"/>
        <end position="714"/>
    </location>
</feature>
<evidence type="ECO:0008006" key="5">
    <source>
        <dbReference type="Google" id="ProtNLM"/>
    </source>
</evidence>
<dbReference type="PANTHER" id="PTHR47859">
    <property type="entry name" value="PENTATRICOPEPTIDE REPEAT-CONTAINING PROTEIN"/>
    <property type="match status" value="1"/>
</dbReference>